<comment type="caution">
    <text evidence="1">The sequence shown here is derived from an EMBL/GenBank/DDBJ whole genome shotgun (WGS) entry which is preliminary data.</text>
</comment>
<gene>
    <name evidence="1" type="ORF">GCM10010140_24830</name>
</gene>
<sequence length="59" mass="6150">MVPAVRGNAGGLRSEKAAEHRCAVRGYLSTALEHGLDVMTVLRDALLGGLRTPPPPVTA</sequence>
<proteinExistence type="predicted"/>
<evidence type="ECO:0000313" key="2">
    <source>
        <dbReference type="Proteomes" id="UP000611554"/>
    </source>
</evidence>
<evidence type="ECO:0000313" key="1">
    <source>
        <dbReference type="EMBL" id="GGP94113.1"/>
    </source>
</evidence>
<reference evidence="2" key="1">
    <citation type="journal article" date="2019" name="Int. J. Syst. Evol. Microbiol.">
        <title>The Global Catalogue of Microorganisms (GCM) 10K type strain sequencing project: providing services to taxonomists for standard genome sequencing and annotation.</title>
        <authorList>
            <consortium name="The Broad Institute Genomics Platform"/>
            <consortium name="The Broad Institute Genome Sequencing Center for Infectious Disease"/>
            <person name="Wu L."/>
            <person name="Ma J."/>
        </authorList>
    </citation>
    <scope>NUCLEOTIDE SEQUENCE [LARGE SCALE GENOMIC DNA]</scope>
    <source>
        <strain evidence="2">JCM 3115</strain>
    </source>
</reference>
<accession>A0ABQ2QSM1</accession>
<organism evidence="1 2">
    <name type="scientific">Streptosporangium pseudovulgare</name>
    <dbReference type="NCBI Taxonomy" id="35765"/>
    <lineage>
        <taxon>Bacteria</taxon>
        <taxon>Bacillati</taxon>
        <taxon>Actinomycetota</taxon>
        <taxon>Actinomycetes</taxon>
        <taxon>Streptosporangiales</taxon>
        <taxon>Streptosporangiaceae</taxon>
        <taxon>Streptosporangium</taxon>
    </lineage>
</organism>
<dbReference type="EMBL" id="BMQJ01000005">
    <property type="protein sequence ID" value="GGP94113.1"/>
    <property type="molecule type" value="Genomic_DNA"/>
</dbReference>
<protein>
    <submittedName>
        <fullName evidence="1">Uncharacterized protein</fullName>
    </submittedName>
</protein>
<name>A0ABQ2QSM1_9ACTN</name>
<keyword evidence="2" id="KW-1185">Reference proteome</keyword>
<dbReference type="Proteomes" id="UP000611554">
    <property type="component" value="Unassembled WGS sequence"/>
</dbReference>